<name>A0ABD1W4N8_9LAMI</name>
<keyword evidence="2" id="KW-1185">Reference proteome</keyword>
<comment type="caution">
    <text evidence="1">The sequence shown here is derived from an EMBL/GenBank/DDBJ whole genome shotgun (WGS) entry which is preliminary data.</text>
</comment>
<organism evidence="1 2">
    <name type="scientific">Forsythia ovata</name>
    <dbReference type="NCBI Taxonomy" id="205694"/>
    <lineage>
        <taxon>Eukaryota</taxon>
        <taxon>Viridiplantae</taxon>
        <taxon>Streptophyta</taxon>
        <taxon>Embryophyta</taxon>
        <taxon>Tracheophyta</taxon>
        <taxon>Spermatophyta</taxon>
        <taxon>Magnoliopsida</taxon>
        <taxon>eudicotyledons</taxon>
        <taxon>Gunneridae</taxon>
        <taxon>Pentapetalae</taxon>
        <taxon>asterids</taxon>
        <taxon>lamiids</taxon>
        <taxon>Lamiales</taxon>
        <taxon>Oleaceae</taxon>
        <taxon>Forsythieae</taxon>
        <taxon>Forsythia</taxon>
    </lineage>
</organism>
<evidence type="ECO:0000313" key="1">
    <source>
        <dbReference type="EMBL" id="KAL2544617.1"/>
    </source>
</evidence>
<dbReference type="EMBL" id="JBFOLJ010000004">
    <property type="protein sequence ID" value="KAL2544617.1"/>
    <property type="molecule type" value="Genomic_DNA"/>
</dbReference>
<dbReference type="AlphaFoldDB" id="A0ABD1W4N8"/>
<accession>A0ABD1W4N8</accession>
<proteinExistence type="predicted"/>
<dbReference type="Gene3D" id="1.10.472.10">
    <property type="entry name" value="Cyclin-like"/>
    <property type="match status" value="1"/>
</dbReference>
<protein>
    <submittedName>
        <fullName evidence="1">Cyclin N-terminal domain-containing protein</fullName>
    </submittedName>
</protein>
<evidence type="ECO:0000313" key="2">
    <source>
        <dbReference type="Proteomes" id="UP001604277"/>
    </source>
</evidence>
<gene>
    <name evidence="1" type="ORF">Fot_13850</name>
</gene>
<reference evidence="2" key="1">
    <citation type="submission" date="2024-07" db="EMBL/GenBank/DDBJ databases">
        <title>Two chromosome-level genome assemblies of Korean endemic species Abeliophyllum distichum and Forsythia ovata (Oleaceae).</title>
        <authorList>
            <person name="Jang H."/>
        </authorList>
    </citation>
    <scope>NUCLEOTIDE SEQUENCE [LARGE SCALE GENOMIC DNA]</scope>
</reference>
<sequence length="132" mass="15424">MELRVMATLKWRLHSVTPFDYLHYFISKLSLSRFEFDPYTHILSTSSDLIVNTTCGKFLKNPLLFNKFHLWVAFLLSFYYNVVEIQLQISWDFHRRLLQQATVITATCESVDSATYTIPLPLIIETSQVATL</sequence>
<dbReference type="Proteomes" id="UP001604277">
    <property type="component" value="Unassembled WGS sequence"/>
</dbReference>